<accession>A0A418ZVT2</accession>
<comment type="caution">
    <text evidence="2">The sequence shown here is derived from an EMBL/GenBank/DDBJ whole genome shotgun (WGS) entry which is preliminary data.</text>
</comment>
<dbReference type="EMBL" id="QZEV01000049">
    <property type="protein sequence ID" value="RJL03322.1"/>
    <property type="molecule type" value="Genomic_DNA"/>
</dbReference>
<dbReference type="OrthoDB" id="7844805at2"/>
<evidence type="ECO:0000256" key="1">
    <source>
        <dbReference type="SAM" id="Phobius"/>
    </source>
</evidence>
<keyword evidence="3" id="KW-1185">Reference proteome</keyword>
<keyword evidence="1" id="KW-0812">Transmembrane</keyword>
<keyword evidence="1" id="KW-1133">Transmembrane helix</keyword>
<proteinExistence type="predicted"/>
<dbReference type="Proteomes" id="UP000285530">
    <property type="component" value="Unassembled WGS sequence"/>
</dbReference>
<keyword evidence="1" id="KW-0472">Membrane</keyword>
<name>A0A418ZVT2_9RHOB</name>
<dbReference type="AlphaFoldDB" id="A0A418ZVT2"/>
<sequence length="149" mass="16366">MVQLMRQRHRMSTAAKSPAELMADLTDQVRLLRQDVANLTASAPTKAEAARLTASVQKASKEAFERSQEVIRASEHLGQRMHQDSASAAQVAAEKAIKGLEHEIQAAANHMRVEALRGRKEAFYSFGGGLAVYGGMIALGPFWALWRCF</sequence>
<reference evidence="2 3" key="1">
    <citation type="submission" date="2018-09" db="EMBL/GenBank/DDBJ databases">
        <title>Paracoccus onubensis nov. sp. a moderate halophilic bacterium isolated from Gruta de las Maravillas (Aracena, Spain).</title>
        <authorList>
            <person name="Jurado V."/>
            <person name="Gutierrez-Patricio S."/>
            <person name="Gonzalez-Pimentel J.L."/>
            <person name="Laiz L."/>
            <person name="Saiz-Jimenez C."/>
        </authorList>
    </citation>
    <scope>NUCLEOTIDE SEQUENCE [LARGE SCALE GENOMIC DNA]</scope>
    <source>
        <strain evidence="2 3">DSM 19484</strain>
    </source>
</reference>
<evidence type="ECO:0000313" key="3">
    <source>
        <dbReference type="Proteomes" id="UP000285530"/>
    </source>
</evidence>
<gene>
    <name evidence="2" type="ORF">D3P06_10495</name>
</gene>
<organism evidence="2 3">
    <name type="scientific">Paracoccus aestuarii</name>
    <dbReference type="NCBI Taxonomy" id="453842"/>
    <lineage>
        <taxon>Bacteria</taxon>
        <taxon>Pseudomonadati</taxon>
        <taxon>Pseudomonadota</taxon>
        <taxon>Alphaproteobacteria</taxon>
        <taxon>Rhodobacterales</taxon>
        <taxon>Paracoccaceae</taxon>
        <taxon>Paracoccus</taxon>
    </lineage>
</organism>
<evidence type="ECO:0000313" key="2">
    <source>
        <dbReference type="EMBL" id="RJL03322.1"/>
    </source>
</evidence>
<dbReference type="RefSeq" id="WP_119886523.1">
    <property type="nucleotide sequence ID" value="NZ_QZEV01000049.1"/>
</dbReference>
<protein>
    <submittedName>
        <fullName evidence="2">Uncharacterized protein</fullName>
    </submittedName>
</protein>
<feature type="transmembrane region" description="Helical" evidence="1">
    <location>
        <begin position="122"/>
        <end position="146"/>
    </location>
</feature>